<dbReference type="InterPro" id="IPR035905">
    <property type="entry name" value="Barstar-like_sf"/>
</dbReference>
<comment type="similarity">
    <text evidence="1">Belongs to the barstar family.</text>
</comment>
<dbReference type="eggNOG" id="COG2732">
    <property type="taxonomic scope" value="Bacteria"/>
</dbReference>
<proteinExistence type="inferred from homology"/>
<dbReference type="STRING" id="1179773.BN6_64360"/>
<gene>
    <name evidence="4" type="ordered locus">BN6_64360</name>
</gene>
<dbReference type="HOGENOM" id="CLU_1407860_0_0_11"/>
<keyword evidence="5" id="KW-1185">Reference proteome</keyword>
<feature type="compositionally biased region" description="Basic residues" evidence="2">
    <location>
        <begin position="182"/>
        <end position="193"/>
    </location>
</feature>
<dbReference type="Pfam" id="PF01337">
    <property type="entry name" value="Barstar"/>
    <property type="match status" value="1"/>
</dbReference>
<dbReference type="BioCyc" id="SESP1179773:BN6_RS44490-MONOMER"/>
<dbReference type="KEGG" id="sesp:BN6_64360"/>
<dbReference type="AlphaFoldDB" id="K0KA49"/>
<feature type="domain" description="Barstar (barnase inhibitor)" evidence="3">
    <location>
        <begin position="70"/>
        <end position="147"/>
    </location>
</feature>
<dbReference type="SUPFAM" id="SSF52038">
    <property type="entry name" value="Barstar-related"/>
    <property type="match status" value="1"/>
</dbReference>
<evidence type="ECO:0000256" key="1">
    <source>
        <dbReference type="ARBA" id="ARBA00006845"/>
    </source>
</evidence>
<dbReference type="Proteomes" id="UP000006281">
    <property type="component" value="Chromosome"/>
</dbReference>
<organism evidence="4 5">
    <name type="scientific">Saccharothrix espanaensis (strain ATCC 51144 / DSM 44229 / JCM 9112 / NBRC 15066 / NRRL 15764)</name>
    <dbReference type="NCBI Taxonomy" id="1179773"/>
    <lineage>
        <taxon>Bacteria</taxon>
        <taxon>Bacillati</taxon>
        <taxon>Actinomycetota</taxon>
        <taxon>Actinomycetes</taxon>
        <taxon>Pseudonocardiales</taxon>
        <taxon>Pseudonocardiaceae</taxon>
        <taxon>Saccharothrix</taxon>
    </lineage>
</organism>
<evidence type="ECO:0000259" key="3">
    <source>
        <dbReference type="Pfam" id="PF01337"/>
    </source>
</evidence>
<accession>K0KA49</accession>
<name>K0KA49_SACES</name>
<feature type="region of interest" description="Disordered" evidence="2">
    <location>
        <begin position="169"/>
        <end position="193"/>
    </location>
</feature>
<reference evidence="4 5" key="1">
    <citation type="journal article" date="2012" name="BMC Genomics">
        <title>Complete genome sequence of Saccharothrix espanaensis DSM 44229T and comparison to the other completely sequenced Pseudonocardiaceae.</title>
        <authorList>
            <person name="Strobel T."/>
            <person name="Al-Dilaimi A."/>
            <person name="Blom J."/>
            <person name="Gessner A."/>
            <person name="Kalinowski J."/>
            <person name="Luzhetska M."/>
            <person name="Puhler A."/>
            <person name="Szczepanowski R."/>
            <person name="Bechthold A."/>
            <person name="Ruckert C."/>
        </authorList>
    </citation>
    <scope>NUCLEOTIDE SEQUENCE [LARGE SCALE GENOMIC DNA]</scope>
    <source>
        <strain evidence="5">ATCC 51144 / DSM 44229 / JCM 9112 / NBRC 15066 / NRRL 15764</strain>
    </source>
</reference>
<evidence type="ECO:0000256" key="2">
    <source>
        <dbReference type="SAM" id="MobiDB-lite"/>
    </source>
</evidence>
<sequence>MPDLPQPLRVPGGRTDLAAVGVGRSAGRGEWLGLPPAHQDTWLAVAQNSWYHATRDTPTRDAVRREVGGVVHLDGAAITTNTAFYCALGEAVHGPGGHCGASLDALAECLSDGSAPPPAEIVWREFAASRASLDGIYLELILEALRESGVAVTLVDRYGVARATGRARAPRPRRDCASNRPAARRRRPGRPGA</sequence>
<dbReference type="Gene3D" id="3.30.370.10">
    <property type="entry name" value="Barstar-like"/>
    <property type="match status" value="1"/>
</dbReference>
<dbReference type="EMBL" id="HE804045">
    <property type="protein sequence ID" value="CCH33679.1"/>
    <property type="molecule type" value="Genomic_DNA"/>
</dbReference>
<protein>
    <recommendedName>
        <fullName evidence="3">Barstar (barnase inhibitor) domain-containing protein</fullName>
    </recommendedName>
</protein>
<evidence type="ECO:0000313" key="4">
    <source>
        <dbReference type="EMBL" id="CCH33679.1"/>
    </source>
</evidence>
<evidence type="ECO:0000313" key="5">
    <source>
        <dbReference type="Proteomes" id="UP000006281"/>
    </source>
</evidence>
<dbReference type="InterPro" id="IPR000468">
    <property type="entry name" value="Barstar"/>
</dbReference>